<proteinExistence type="predicted"/>
<gene>
    <name evidence="1" type="ORF">ACFFGT_01330</name>
</gene>
<dbReference type="EMBL" id="JBHLTS010000004">
    <property type="protein sequence ID" value="MFC0512811.1"/>
    <property type="molecule type" value="Genomic_DNA"/>
</dbReference>
<comment type="caution">
    <text evidence="1">The sequence shown here is derived from an EMBL/GenBank/DDBJ whole genome shotgun (WGS) entry which is preliminary data.</text>
</comment>
<name>A0ABV6KZI5_9SPHI</name>
<protein>
    <recommendedName>
        <fullName evidence="3">DUF4304 domain-containing protein</fullName>
    </recommendedName>
</protein>
<evidence type="ECO:0000313" key="1">
    <source>
        <dbReference type="EMBL" id="MFC0512811.1"/>
    </source>
</evidence>
<organism evidence="1 2">
    <name type="scientific">Mucilaginibacter angelicae</name>
    <dbReference type="NCBI Taxonomy" id="869718"/>
    <lineage>
        <taxon>Bacteria</taxon>
        <taxon>Pseudomonadati</taxon>
        <taxon>Bacteroidota</taxon>
        <taxon>Sphingobacteriia</taxon>
        <taxon>Sphingobacteriales</taxon>
        <taxon>Sphingobacteriaceae</taxon>
        <taxon>Mucilaginibacter</taxon>
    </lineage>
</organism>
<reference evidence="1 2" key="1">
    <citation type="submission" date="2024-09" db="EMBL/GenBank/DDBJ databases">
        <authorList>
            <person name="Sun Q."/>
            <person name="Mori K."/>
        </authorList>
    </citation>
    <scope>NUCLEOTIDE SEQUENCE [LARGE SCALE GENOMIC DNA]</scope>
    <source>
        <strain evidence="1 2">NCAIM B.02415</strain>
    </source>
</reference>
<dbReference type="Proteomes" id="UP001589828">
    <property type="component" value="Unassembled WGS sequence"/>
</dbReference>
<evidence type="ECO:0008006" key="3">
    <source>
        <dbReference type="Google" id="ProtNLM"/>
    </source>
</evidence>
<accession>A0ABV6KZI5</accession>
<evidence type="ECO:0000313" key="2">
    <source>
        <dbReference type="Proteomes" id="UP001589828"/>
    </source>
</evidence>
<dbReference type="RefSeq" id="WP_377020687.1">
    <property type="nucleotide sequence ID" value="NZ_JBHLTS010000004.1"/>
</dbReference>
<sequence>MGQKNRVNDKRLTKKQVSEIIKAEGKLHQEYTRFFEEKYATGYIKQDKVYELQGDKYLYVFDEKKMAVGGKGDIYPKDYFLKLVRWNQRVRDDYANNRGSSVDHWRFYSKYKFDFIDHVQPMITDLAKKLGVDSAKLDCTYESLGLISIECQQYDSEQLFHEWYDHLVAYVGEVIKKRVNGTWEMNSALAGGIFPFISVNSKYISYMPINVVWKTIGGLEDIDFRKQTANEVRRNALAAKFEKDFGK</sequence>
<keyword evidence="2" id="KW-1185">Reference proteome</keyword>